<evidence type="ECO:0000259" key="1">
    <source>
        <dbReference type="PROSITE" id="PS51471"/>
    </source>
</evidence>
<dbReference type="RefSeq" id="WP_084083372.1">
    <property type="nucleotide sequence ID" value="NZ_FQWZ01000005.1"/>
</dbReference>
<feature type="domain" description="Fe2OG dioxygenase" evidence="1">
    <location>
        <begin position="95"/>
        <end position="193"/>
    </location>
</feature>
<keyword evidence="2" id="KW-0560">Oxidoreductase</keyword>
<keyword evidence="3" id="KW-1185">Reference proteome</keyword>
<name>A0A1M5PX03_9GAMM</name>
<dbReference type="Pfam" id="PF13532">
    <property type="entry name" value="2OG-FeII_Oxy_2"/>
    <property type="match status" value="1"/>
</dbReference>
<dbReference type="OrthoDB" id="190276at2"/>
<gene>
    <name evidence="2" type="ORF">SAMN04488068_2341</name>
</gene>
<dbReference type="PROSITE" id="PS51471">
    <property type="entry name" value="FE2OG_OXY"/>
    <property type="match status" value="1"/>
</dbReference>
<dbReference type="PANTHER" id="PTHR31212">
    <property type="entry name" value="ALPHA-KETOGLUTARATE-DEPENDENT DIOXYGENASE ALKB HOMOLOG 3"/>
    <property type="match status" value="1"/>
</dbReference>
<evidence type="ECO:0000313" key="2">
    <source>
        <dbReference type="EMBL" id="SHH05783.1"/>
    </source>
</evidence>
<dbReference type="SUPFAM" id="SSF51197">
    <property type="entry name" value="Clavaminate synthase-like"/>
    <property type="match status" value="1"/>
</dbReference>
<sequence>MAPDPLALFDSGPQTLIQDDQGGVVYRPGWLDAAQAQRWFERLRDQIPWQHQRRMMYEREVDVPRLMAHYRHDDPALHPILKVALRSVEQASGVAFTSLGLNYYRDGQDSVAPHHDRLEDLMPGYPIVLLSLGATRTMRISRQQPPRHRIDIDLQAGSLLTMSYASQLQYLHGIPKQSAALLPRISIAFRVRPRAPASPSPPLPRPTAP</sequence>
<dbReference type="STRING" id="490188.SAMN04488068_2341"/>
<dbReference type="PANTHER" id="PTHR31212:SF4">
    <property type="entry name" value="ALPHA-KETOGLUTARATE-DEPENDENT DIOXYGENASE ALKB HOMOLOG 3"/>
    <property type="match status" value="1"/>
</dbReference>
<protein>
    <submittedName>
        <fullName evidence="2">Alkylated DNA repair dioxygenase AlkB</fullName>
    </submittedName>
</protein>
<dbReference type="EMBL" id="FQWZ01000005">
    <property type="protein sequence ID" value="SHH05783.1"/>
    <property type="molecule type" value="Genomic_DNA"/>
</dbReference>
<accession>A0A1M5PX03</accession>
<dbReference type="InterPro" id="IPR005123">
    <property type="entry name" value="Oxoglu/Fe-dep_dioxygenase_dom"/>
</dbReference>
<dbReference type="GO" id="GO:0006307">
    <property type="term" value="P:DNA alkylation repair"/>
    <property type="evidence" value="ECO:0007669"/>
    <property type="project" value="InterPro"/>
</dbReference>
<proteinExistence type="predicted"/>
<dbReference type="InterPro" id="IPR032854">
    <property type="entry name" value="ALKBH3"/>
</dbReference>
<keyword evidence="2" id="KW-0223">Dioxygenase</keyword>
<dbReference type="InterPro" id="IPR037151">
    <property type="entry name" value="AlkB-like_sf"/>
</dbReference>
<dbReference type="InterPro" id="IPR027450">
    <property type="entry name" value="AlkB-like"/>
</dbReference>
<organism evidence="2 3">
    <name type="scientific">Hydrocarboniphaga daqingensis</name>
    <dbReference type="NCBI Taxonomy" id="490188"/>
    <lineage>
        <taxon>Bacteria</taxon>
        <taxon>Pseudomonadati</taxon>
        <taxon>Pseudomonadota</taxon>
        <taxon>Gammaproteobacteria</taxon>
        <taxon>Nevskiales</taxon>
        <taxon>Nevskiaceae</taxon>
        <taxon>Hydrocarboniphaga</taxon>
    </lineage>
</organism>
<dbReference type="Proteomes" id="UP000199758">
    <property type="component" value="Unassembled WGS sequence"/>
</dbReference>
<dbReference type="Gene3D" id="2.60.120.590">
    <property type="entry name" value="Alpha-ketoglutarate-dependent dioxygenase AlkB-like"/>
    <property type="match status" value="1"/>
</dbReference>
<dbReference type="GO" id="GO:0051213">
    <property type="term" value="F:dioxygenase activity"/>
    <property type="evidence" value="ECO:0007669"/>
    <property type="project" value="UniProtKB-KW"/>
</dbReference>
<reference evidence="2 3" key="1">
    <citation type="submission" date="2016-11" db="EMBL/GenBank/DDBJ databases">
        <authorList>
            <person name="Jaros S."/>
            <person name="Januszkiewicz K."/>
            <person name="Wedrychowicz H."/>
        </authorList>
    </citation>
    <scope>NUCLEOTIDE SEQUENCE [LARGE SCALE GENOMIC DNA]</scope>
    <source>
        <strain evidence="2 3">CGMCC 1.7049</strain>
    </source>
</reference>
<evidence type="ECO:0000313" key="3">
    <source>
        <dbReference type="Proteomes" id="UP000199758"/>
    </source>
</evidence>
<dbReference type="AlphaFoldDB" id="A0A1M5PX03"/>